<dbReference type="InterPro" id="IPR043502">
    <property type="entry name" value="DNA/RNA_pol_sf"/>
</dbReference>
<evidence type="ECO:0000259" key="1">
    <source>
        <dbReference type="PROSITE" id="PS50878"/>
    </source>
</evidence>
<dbReference type="AlphaFoldDB" id="A0AA35NH06"/>
<keyword evidence="3" id="KW-1185">Reference proteome</keyword>
<dbReference type="PANTHER" id="PTHR33064">
    <property type="entry name" value="POL PROTEIN"/>
    <property type="match status" value="1"/>
</dbReference>
<dbReference type="PANTHER" id="PTHR33064:SF37">
    <property type="entry name" value="RIBONUCLEASE H"/>
    <property type="match status" value="1"/>
</dbReference>
<evidence type="ECO:0000313" key="2">
    <source>
        <dbReference type="EMBL" id="CAI4044360.1"/>
    </source>
</evidence>
<feature type="domain" description="Reverse transcriptase" evidence="1">
    <location>
        <begin position="1"/>
        <end position="65"/>
    </location>
</feature>
<reference evidence="2" key="1">
    <citation type="submission" date="2022-10" db="EMBL/GenBank/DDBJ databases">
        <authorList>
            <person name="Byrne P K."/>
        </authorList>
    </citation>
    <scope>NUCLEOTIDE SEQUENCE</scope>
    <source>
        <strain evidence="2">IFO1802</strain>
    </source>
</reference>
<proteinExistence type="predicted"/>
<dbReference type="SUPFAM" id="SSF56672">
    <property type="entry name" value="DNA/RNA polymerases"/>
    <property type="match status" value="1"/>
</dbReference>
<dbReference type="InterPro" id="IPR051320">
    <property type="entry name" value="Viral_Replic_Matur_Polypro"/>
</dbReference>
<dbReference type="FunFam" id="3.30.70.270:FF:000020">
    <property type="entry name" value="Transposon Tf2-6 polyprotein-like Protein"/>
    <property type="match status" value="1"/>
</dbReference>
<name>A0AA35NH06_SACK1</name>
<dbReference type="FunFam" id="3.30.70.270:FF:000003">
    <property type="entry name" value="Transposon Ty3-G Gag-Pol polyprotein"/>
    <property type="match status" value="1"/>
</dbReference>
<dbReference type="PROSITE" id="PS50878">
    <property type="entry name" value="RT_POL"/>
    <property type="match status" value="1"/>
</dbReference>
<evidence type="ECO:0000313" key="3">
    <source>
        <dbReference type="Proteomes" id="UP001162087"/>
    </source>
</evidence>
<accession>A0AA35NH06</accession>
<dbReference type="InterPro" id="IPR000477">
    <property type="entry name" value="RT_dom"/>
</dbReference>
<dbReference type="RefSeq" id="XP_056083277.1">
    <property type="nucleotide sequence ID" value="XM_056229239.1"/>
</dbReference>
<dbReference type="InterPro" id="IPR041577">
    <property type="entry name" value="RT_RNaseH_2"/>
</dbReference>
<dbReference type="Proteomes" id="UP001162087">
    <property type="component" value="Chromosome 11"/>
</dbReference>
<dbReference type="Pfam" id="PF17919">
    <property type="entry name" value="RT_RNaseH_2"/>
    <property type="match status" value="1"/>
</dbReference>
<dbReference type="GeneID" id="80925226"/>
<organism evidence="2 3">
    <name type="scientific">Saccharomyces kudriavzevii (strain ATCC MYA-4449 / AS 2.2408 / CBS 8840 / NBRC 1802 / NCYC 2889)</name>
    <name type="common">Yeast</name>
    <dbReference type="NCBI Taxonomy" id="226230"/>
    <lineage>
        <taxon>Eukaryota</taxon>
        <taxon>Fungi</taxon>
        <taxon>Dikarya</taxon>
        <taxon>Ascomycota</taxon>
        <taxon>Saccharomycotina</taxon>
        <taxon>Saccharomycetes</taxon>
        <taxon>Saccharomycetales</taxon>
        <taxon>Saccharomycetaceae</taxon>
        <taxon>Saccharomyces</taxon>
    </lineage>
</organism>
<sequence length="193" mass="22184">MTDLFRDLDFAVVYLDDILIFSSTKEEHWQQLDKVLSHLKEAKLIAKVDKCKFGQESVNFLGHQVSKHGIESLQEKCEAIRKMQIRKEIEGVQRFLGVCNFYRRFIHNCSHIAQPLVNFLSQIEHWSKRQEEAIENLRKALSSPPLLTPFTTGDNCRLTTDASMQGLGAVLEKLLDNKVLGVVNYFSKTFQSP</sequence>
<dbReference type="EMBL" id="OX365906">
    <property type="protein sequence ID" value="CAI4044360.1"/>
    <property type="molecule type" value="Genomic_DNA"/>
</dbReference>
<dbReference type="InterPro" id="IPR043128">
    <property type="entry name" value="Rev_trsase/Diguanyl_cyclase"/>
</dbReference>
<dbReference type="Gene3D" id="3.30.70.270">
    <property type="match status" value="2"/>
</dbReference>
<gene>
    <name evidence="2" type="primary">SKDI11G0240</name>
    <name evidence="2" type="ORF">SKDI_11G0240</name>
</gene>
<protein>
    <recommendedName>
        <fullName evidence="1">Reverse transcriptase domain-containing protein</fullName>
    </recommendedName>
</protein>
<dbReference type="Pfam" id="PF00078">
    <property type="entry name" value="RVT_1"/>
    <property type="match status" value="1"/>
</dbReference>